<evidence type="ECO:0000259" key="15">
    <source>
        <dbReference type="SMART" id="SM00840"/>
    </source>
</evidence>
<feature type="binding site" evidence="13">
    <location>
        <position position="245"/>
    </location>
    <ligand>
        <name>Zn(2+)</name>
        <dbReference type="ChEBI" id="CHEBI:29105"/>
    </ligand>
</feature>
<evidence type="ECO:0000256" key="14">
    <source>
        <dbReference type="SAM" id="MobiDB-lite"/>
    </source>
</evidence>
<dbReference type="PRINTS" id="PR00983">
    <property type="entry name" value="TRNASYNTHCYS"/>
</dbReference>
<keyword evidence="11 13" id="KW-0030">Aminoacyl-tRNA synthetase</keyword>
<dbReference type="SMART" id="SM00840">
    <property type="entry name" value="DALR_2"/>
    <property type="match status" value="1"/>
</dbReference>
<dbReference type="InterPro" id="IPR024909">
    <property type="entry name" value="Cys-tRNA/MSH_ligase"/>
</dbReference>
<evidence type="ECO:0000256" key="9">
    <source>
        <dbReference type="ARBA" id="ARBA00022840"/>
    </source>
</evidence>
<dbReference type="InterPro" id="IPR015273">
    <property type="entry name" value="Cys-tRNA-synt_Ia_DALR"/>
</dbReference>
<dbReference type="EMBL" id="JAKKUT010000002">
    <property type="protein sequence ID" value="MDG2990321.1"/>
    <property type="molecule type" value="Genomic_DNA"/>
</dbReference>
<evidence type="ECO:0000256" key="3">
    <source>
        <dbReference type="ARBA" id="ARBA00011245"/>
    </source>
</evidence>
<evidence type="ECO:0000256" key="1">
    <source>
        <dbReference type="ARBA" id="ARBA00004496"/>
    </source>
</evidence>
<accession>A0ABT6EYK5</accession>
<comment type="subunit">
    <text evidence="3 13">Monomer.</text>
</comment>
<dbReference type="Gene3D" id="1.20.120.1910">
    <property type="entry name" value="Cysteine-tRNA ligase, C-terminal anti-codon recognition domain"/>
    <property type="match status" value="1"/>
</dbReference>
<keyword evidence="7 13" id="KW-0547">Nucleotide-binding</keyword>
<dbReference type="PANTHER" id="PTHR10890">
    <property type="entry name" value="CYSTEINYL-TRNA SYNTHETASE"/>
    <property type="match status" value="1"/>
</dbReference>
<comment type="subcellular location">
    <subcellularLocation>
        <location evidence="1 13">Cytoplasm</location>
    </subcellularLocation>
</comment>
<feature type="region of interest" description="Disordered" evidence="14">
    <location>
        <begin position="429"/>
        <end position="456"/>
    </location>
</feature>
<evidence type="ECO:0000256" key="4">
    <source>
        <dbReference type="ARBA" id="ARBA00022490"/>
    </source>
</evidence>
<feature type="binding site" evidence="13">
    <location>
        <position position="241"/>
    </location>
    <ligand>
        <name>Zn(2+)</name>
        <dbReference type="ChEBI" id="CHEBI:29105"/>
    </ligand>
</feature>
<sequence>MTLHLYNTLTRSLQVFSPLHNHRVTIYACGVTVYDYCHLGHARSYIGWDVLRRYLTFCGYQVQYVQNFTDIDDKILRRAAQEGVTMAEISDRYIAAYHQDMARLNILPAAAYPRATEVIEDIIQLIADLIDQGVAYAVEGDVYYAVEAFPAYGKLSGRSLDQMTAGASGRTHEQDTKKRHPLDFALWKALKPEEKQVYTPWPSPWGLGRPGWHIECSAMVRQAFGGTIDIHSGGMDLVFPHHENEIAQSEAATRKTLAHFWLHNGFVTVSAEKMSKSLGNFTTIRQLLDSGVDPMALRLLVLQAQYRKPLDFTPAALESAENGWKTLRQALQFAEYHPDLCPQSLKNKDGDRVEPQPERGSQHLHRFQGAMDEDINTAEALAVVFEVAKELNRSHNQLTHGGEAPHSPPELAQLWRDLVQMTTILGLEITAPSSGSHPETSTQETMEQDPDLGLSPGEIEDLIQQRAQARQAKNYSEGDRLRDLLADHGIKLIDQKDGSTRWIKVNS</sequence>
<evidence type="ECO:0000256" key="10">
    <source>
        <dbReference type="ARBA" id="ARBA00022917"/>
    </source>
</evidence>
<feature type="short sequence motif" description="'KMSKS' region" evidence="13">
    <location>
        <begin position="273"/>
        <end position="277"/>
    </location>
</feature>
<dbReference type="InterPro" id="IPR032678">
    <property type="entry name" value="tRNA-synt_1_cat_dom"/>
</dbReference>
<dbReference type="CDD" id="cd00672">
    <property type="entry name" value="CysRS_core"/>
    <property type="match status" value="1"/>
</dbReference>
<comment type="similarity">
    <text evidence="2 13">Belongs to the class-I aminoacyl-tRNA synthetase family.</text>
</comment>
<keyword evidence="6 13" id="KW-0479">Metal-binding</keyword>
<evidence type="ECO:0000256" key="11">
    <source>
        <dbReference type="ARBA" id="ARBA00023146"/>
    </source>
</evidence>
<evidence type="ECO:0000313" key="17">
    <source>
        <dbReference type="Proteomes" id="UP001154265"/>
    </source>
</evidence>
<feature type="binding site" evidence="13">
    <location>
        <position position="216"/>
    </location>
    <ligand>
        <name>Zn(2+)</name>
        <dbReference type="ChEBI" id="CHEBI:29105"/>
    </ligand>
</feature>
<gene>
    <name evidence="13 16" type="primary">cysS</name>
    <name evidence="16" type="ORF">L3556_05130</name>
</gene>
<feature type="compositionally biased region" description="Basic and acidic residues" evidence="14">
    <location>
        <begin position="346"/>
        <end position="361"/>
    </location>
</feature>
<keyword evidence="9 13" id="KW-0067">ATP-binding</keyword>
<keyword evidence="17" id="KW-1185">Reference proteome</keyword>
<keyword evidence="4 13" id="KW-0963">Cytoplasm</keyword>
<evidence type="ECO:0000256" key="13">
    <source>
        <dbReference type="HAMAP-Rule" id="MF_00041"/>
    </source>
</evidence>
<comment type="cofactor">
    <cofactor evidence="13">
        <name>Zn(2+)</name>
        <dbReference type="ChEBI" id="CHEBI:29105"/>
    </cofactor>
    <text evidence="13">Binds 1 zinc ion per subunit.</text>
</comment>
<feature type="binding site" evidence="13">
    <location>
        <position position="29"/>
    </location>
    <ligand>
        <name>Zn(2+)</name>
        <dbReference type="ChEBI" id="CHEBI:29105"/>
    </ligand>
</feature>
<organism evidence="16 17">
    <name type="scientific">Candidatus Synechococcus calcipolaris G9</name>
    <dbReference type="NCBI Taxonomy" id="1497997"/>
    <lineage>
        <taxon>Bacteria</taxon>
        <taxon>Bacillati</taxon>
        <taxon>Cyanobacteriota</taxon>
        <taxon>Cyanophyceae</taxon>
        <taxon>Synechococcales</taxon>
        <taxon>Synechococcaceae</taxon>
        <taxon>Synechococcus</taxon>
    </lineage>
</organism>
<dbReference type="NCBIfam" id="TIGR00435">
    <property type="entry name" value="cysS"/>
    <property type="match status" value="1"/>
</dbReference>
<dbReference type="HAMAP" id="MF_00041">
    <property type="entry name" value="Cys_tRNA_synth"/>
    <property type="match status" value="1"/>
</dbReference>
<dbReference type="SUPFAM" id="SSF52374">
    <property type="entry name" value="Nucleotidylyl transferase"/>
    <property type="match status" value="1"/>
</dbReference>
<dbReference type="GO" id="GO:0004817">
    <property type="term" value="F:cysteine-tRNA ligase activity"/>
    <property type="evidence" value="ECO:0007669"/>
    <property type="project" value="UniProtKB-EC"/>
</dbReference>
<dbReference type="RefSeq" id="WP_277866234.1">
    <property type="nucleotide sequence ID" value="NZ_JAKKUT010000002.1"/>
</dbReference>
<feature type="short sequence motif" description="'HIGH' region" evidence="13">
    <location>
        <begin position="31"/>
        <end position="41"/>
    </location>
</feature>
<evidence type="ECO:0000313" key="16">
    <source>
        <dbReference type="EMBL" id="MDG2990321.1"/>
    </source>
</evidence>
<comment type="caution">
    <text evidence="16">The sequence shown here is derived from an EMBL/GenBank/DDBJ whole genome shotgun (WGS) entry which is preliminary data.</text>
</comment>
<feature type="binding site" evidence="13">
    <location>
        <position position="276"/>
    </location>
    <ligand>
        <name>ATP</name>
        <dbReference type="ChEBI" id="CHEBI:30616"/>
    </ligand>
</feature>
<evidence type="ECO:0000256" key="8">
    <source>
        <dbReference type="ARBA" id="ARBA00022833"/>
    </source>
</evidence>
<evidence type="ECO:0000256" key="2">
    <source>
        <dbReference type="ARBA" id="ARBA00005594"/>
    </source>
</evidence>
<feature type="region of interest" description="Disordered" evidence="14">
    <location>
        <begin position="344"/>
        <end position="363"/>
    </location>
</feature>
<comment type="catalytic activity">
    <reaction evidence="12 13">
        <text>tRNA(Cys) + L-cysteine + ATP = L-cysteinyl-tRNA(Cys) + AMP + diphosphate</text>
        <dbReference type="Rhea" id="RHEA:17773"/>
        <dbReference type="Rhea" id="RHEA-COMP:9661"/>
        <dbReference type="Rhea" id="RHEA-COMP:9679"/>
        <dbReference type="ChEBI" id="CHEBI:30616"/>
        <dbReference type="ChEBI" id="CHEBI:33019"/>
        <dbReference type="ChEBI" id="CHEBI:35235"/>
        <dbReference type="ChEBI" id="CHEBI:78442"/>
        <dbReference type="ChEBI" id="CHEBI:78517"/>
        <dbReference type="ChEBI" id="CHEBI:456215"/>
        <dbReference type="EC" id="6.1.1.16"/>
    </reaction>
</comment>
<protein>
    <recommendedName>
        <fullName evidence="13">Cysteine--tRNA ligase</fullName>
        <ecNumber evidence="13">6.1.1.16</ecNumber>
    </recommendedName>
    <alternativeName>
        <fullName evidence="13">Cysteinyl-tRNA synthetase</fullName>
        <shortName evidence="13">CysRS</shortName>
    </alternativeName>
</protein>
<dbReference type="InterPro" id="IPR015803">
    <property type="entry name" value="Cys-tRNA-ligase"/>
</dbReference>
<feature type="domain" description="Cysteinyl-tRNA synthetase class Ia DALR" evidence="15">
    <location>
        <begin position="366"/>
        <end position="436"/>
    </location>
</feature>
<name>A0ABT6EYK5_9SYNE</name>
<keyword evidence="10 13" id="KW-0648">Protein biosynthesis</keyword>
<dbReference type="Pfam" id="PF01406">
    <property type="entry name" value="tRNA-synt_1e"/>
    <property type="match status" value="1"/>
</dbReference>
<reference evidence="16" key="2">
    <citation type="submission" date="2022-01" db="EMBL/GenBank/DDBJ databases">
        <authorList>
            <person name="Zivanovic Y."/>
            <person name="Moreira D."/>
            <person name="Lopez-Garcia P."/>
        </authorList>
    </citation>
    <scope>NUCLEOTIDE SEQUENCE</scope>
    <source>
        <strain evidence="16">G9</strain>
    </source>
</reference>
<dbReference type="SUPFAM" id="SSF47323">
    <property type="entry name" value="Anticodon-binding domain of a subclass of class I aminoacyl-tRNA synthetases"/>
    <property type="match status" value="1"/>
</dbReference>
<reference evidence="16" key="1">
    <citation type="journal article" date="2022" name="Genome Biol. Evol.">
        <title>A New Gene Family Diagnostic for Intracellular Biomineralization of Amorphous Ca Carbonates by Cyanobacteria.</title>
        <authorList>
            <person name="Benzerara K."/>
            <person name="Duprat E."/>
            <person name="Bitard-Feildel T."/>
            <person name="Caumes G."/>
            <person name="Cassier-Chauvat C."/>
            <person name="Chauvat F."/>
            <person name="Dezi M."/>
            <person name="Diop S.I."/>
            <person name="Gaschignard G."/>
            <person name="Gorgen S."/>
            <person name="Gugger M."/>
            <person name="Lopez-Garcia P."/>
            <person name="Millet M."/>
            <person name="Skouri-Panet F."/>
            <person name="Moreira D."/>
            <person name="Callebaut I."/>
        </authorList>
    </citation>
    <scope>NUCLEOTIDE SEQUENCE</scope>
    <source>
        <strain evidence="16">G9</strain>
    </source>
</reference>
<evidence type="ECO:0000256" key="6">
    <source>
        <dbReference type="ARBA" id="ARBA00022723"/>
    </source>
</evidence>
<evidence type="ECO:0000256" key="7">
    <source>
        <dbReference type="ARBA" id="ARBA00022741"/>
    </source>
</evidence>
<evidence type="ECO:0000256" key="5">
    <source>
        <dbReference type="ARBA" id="ARBA00022598"/>
    </source>
</evidence>
<dbReference type="Pfam" id="PF09190">
    <property type="entry name" value="DALR_2"/>
    <property type="match status" value="1"/>
</dbReference>
<dbReference type="PANTHER" id="PTHR10890:SF3">
    <property type="entry name" value="CYSTEINE--TRNA LIGASE, CYTOPLASMIC"/>
    <property type="match status" value="1"/>
</dbReference>
<keyword evidence="8 13" id="KW-0862">Zinc</keyword>
<evidence type="ECO:0000256" key="12">
    <source>
        <dbReference type="ARBA" id="ARBA00047398"/>
    </source>
</evidence>
<dbReference type="EC" id="6.1.1.16" evidence="13"/>
<feature type="compositionally biased region" description="Polar residues" evidence="14">
    <location>
        <begin position="431"/>
        <end position="445"/>
    </location>
</feature>
<dbReference type="InterPro" id="IPR009080">
    <property type="entry name" value="tRNAsynth_Ia_anticodon-bd"/>
</dbReference>
<keyword evidence="5 13" id="KW-0436">Ligase</keyword>
<dbReference type="InterPro" id="IPR014729">
    <property type="entry name" value="Rossmann-like_a/b/a_fold"/>
</dbReference>
<proteinExistence type="inferred from homology"/>
<dbReference type="Proteomes" id="UP001154265">
    <property type="component" value="Unassembled WGS sequence"/>
</dbReference>
<dbReference type="Gene3D" id="3.40.50.620">
    <property type="entry name" value="HUPs"/>
    <property type="match status" value="1"/>
</dbReference>